<protein>
    <recommendedName>
        <fullName evidence="4">Por secretion system C-terminal sorting domain-containing protein</fullName>
    </recommendedName>
</protein>
<feature type="chain" id="PRO_5003843920" description="Por secretion system C-terminal sorting domain-containing protein" evidence="1">
    <location>
        <begin position="20"/>
        <end position="616"/>
    </location>
</feature>
<dbReference type="InterPro" id="IPR003961">
    <property type="entry name" value="FN3_dom"/>
</dbReference>
<reference evidence="2 3" key="1">
    <citation type="submission" date="2012-08" db="EMBL/GenBank/DDBJ databases">
        <title>The Genome Sequence of Barnesiella intestinihominis YIT 11860.</title>
        <authorList>
            <consortium name="The Broad Institute Genome Sequencing Platform"/>
            <person name="Earl A."/>
            <person name="Ward D."/>
            <person name="Feldgarden M."/>
            <person name="Gevers D."/>
            <person name="Morotomi M."/>
            <person name="Walker B."/>
            <person name="Young S.K."/>
            <person name="Zeng Q."/>
            <person name="Gargeya S."/>
            <person name="Fitzgerald M."/>
            <person name="Haas B."/>
            <person name="Abouelleil A."/>
            <person name="Alvarado L."/>
            <person name="Arachchi H.M."/>
            <person name="Berlin A.M."/>
            <person name="Chapman S.B."/>
            <person name="Goldberg J."/>
            <person name="Griggs A."/>
            <person name="Gujja S."/>
            <person name="Hansen M."/>
            <person name="Howarth C."/>
            <person name="Imamovic A."/>
            <person name="Larimer J."/>
            <person name="McCowen C."/>
            <person name="Montmayeur A."/>
            <person name="Murphy C."/>
            <person name="Neiman D."/>
            <person name="Pearson M."/>
            <person name="Priest M."/>
            <person name="Roberts A."/>
            <person name="Saif S."/>
            <person name="Shea T."/>
            <person name="Sisk P."/>
            <person name="Sykes S."/>
            <person name="Wortman J."/>
            <person name="Nusbaum C."/>
            <person name="Birren B."/>
        </authorList>
    </citation>
    <scope>NUCLEOTIDE SEQUENCE [LARGE SCALE GENOMIC DNA]</scope>
    <source>
        <strain evidence="2 3">YIT 11860</strain>
    </source>
</reference>
<dbReference type="eggNOG" id="ENOG5033QZP">
    <property type="taxonomic scope" value="Bacteria"/>
</dbReference>
<dbReference type="Proteomes" id="UP000006044">
    <property type="component" value="Unassembled WGS sequence"/>
</dbReference>
<evidence type="ECO:0000256" key="1">
    <source>
        <dbReference type="SAM" id="SignalP"/>
    </source>
</evidence>
<keyword evidence="3" id="KW-1185">Reference proteome</keyword>
<dbReference type="SUPFAM" id="SSF49265">
    <property type="entry name" value="Fibronectin type III"/>
    <property type="match status" value="1"/>
</dbReference>
<dbReference type="AlphaFoldDB" id="K0XF17"/>
<dbReference type="CDD" id="cd00063">
    <property type="entry name" value="FN3"/>
    <property type="match status" value="1"/>
</dbReference>
<name>K0XF17_9BACT</name>
<gene>
    <name evidence="2" type="ORF">HMPREF9448_00657</name>
</gene>
<dbReference type="Gene3D" id="2.60.40.10">
    <property type="entry name" value="Immunoglobulins"/>
    <property type="match status" value="1"/>
</dbReference>
<dbReference type="STRING" id="742726.HMPREF9448_00657"/>
<feature type="signal peptide" evidence="1">
    <location>
        <begin position="1"/>
        <end position="19"/>
    </location>
</feature>
<keyword evidence="1" id="KW-0732">Signal</keyword>
<evidence type="ECO:0008006" key="4">
    <source>
        <dbReference type="Google" id="ProtNLM"/>
    </source>
</evidence>
<comment type="caution">
    <text evidence="2">The sequence shown here is derived from an EMBL/GenBank/DDBJ whole genome shotgun (WGS) entry which is preliminary data.</text>
</comment>
<sequence length="616" mass="68723">MRRLATLILSLWGIALSHAALEVPKALPATDITENSFTANWQSVSQASAYNLNVFAYKMEDCGTETVKVTESFEGLVPRSSGSKRNKYIDSNLSVFPENWKIDVNTGSIRQLYTTNVAGDTTSVYSGKIALAFDATGDSIVTPVLPAPASKFSFWIKNANATGTVAVYGFDGFQWHSLGEASTISYRSGGIADFSANIPVGCIQFKMIYTDENPDLNSPTAIDEISYTYGGIVKTRDYLVENKRITETSAPVTGLKDNTDYFYTVKSTNGSETSLESNMIDVFGYAGSLSKPVLKEFTDIKGGQYTANWNTVIGSNGYVVYNVYTHIAQRDETKTILHENFDAFTGGTIDLPAEDDGTTNYDEYTTVPDWSVNFGCWTEGMLSGINIQTPVISTTNTNGCTVNVRVYGAKGDKIDFNNYYSQGTPEKITKFLTQEGYNNLTIDFKHSSEQMYIELYFRQLDYTKEIYLDEFTMTQTLSKGDRFSYNYDYTLVEGRRTNSYTFTDLPKAWGDQFAFRMSAYAVVGDDLYQSQWTELTEVPVPSNIDNTRRENQEIKVISYPGNTIIRLLVPQEIIISDLQGRIVAQVQGVEGDNSISLKQGIYLLRCGNHCQKFICR</sequence>
<dbReference type="GeneID" id="77847988"/>
<proteinExistence type="predicted"/>
<evidence type="ECO:0000313" key="2">
    <source>
        <dbReference type="EMBL" id="EJZ66479.1"/>
    </source>
</evidence>
<accession>K0XF17</accession>
<organism evidence="2 3">
    <name type="scientific">Barnesiella intestinihominis YIT 11860</name>
    <dbReference type="NCBI Taxonomy" id="742726"/>
    <lineage>
        <taxon>Bacteria</taxon>
        <taxon>Pseudomonadati</taxon>
        <taxon>Bacteroidota</taxon>
        <taxon>Bacteroidia</taxon>
        <taxon>Bacteroidales</taxon>
        <taxon>Barnesiellaceae</taxon>
        <taxon>Barnesiella</taxon>
    </lineage>
</organism>
<dbReference type="OrthoDB" id="1089790at2"/>
<dbReference type="HOGENOM" id="CLU_443245_0_0_10"/>
<evidence type="ECO:0000313" key="3">
    <source>
        <dbReference type="Proteomes" id="UP000006044"/>
    </source>
</evidence>
<dbReference type="EMBL" id="ADLE01000001">
    <property type="protein sequence ID" value="EJZ66479.1"/>
    <property type="molecule type" value="Genomic_DNA"/>
</dbReference>
<dbReference type="RefSeq" id="WP_008861153.1">
    <property type="nucleotide sequence ID" value="NZ_JH815203.1"/>
</dbReference>
<dbReference type="InterPro" id="IPR013783">
    <property type="entry name" value="Ig-like_fold"/>
</dbReference>
<dbReference type="InterPro" id="IPR036116">
    <property type="entry name" value="FN3_sf"/>
</dbReference>